<dbReference type="Gene3D" id="3.30.565.60">
    <property type="match status" value="1"/>
</dbReference>
<dbReference type="AlphaFoldDB" id="A0A0A7HFP5"/>
<name>A0A0A7HFP5_CLOTY</name>
<dbReference type="EMBL" id="KM108088">
    <property type="protein sequence ID" value="AIZ03743.1"/>
    <property type="molecule type" value="Genomic_DNA"/>
</dbReference>
<gene>
    <name evidence="1" type="ORF">CTB_22410</name>
</gene>
<protein>
    <submittedName>
        <fullName evidence="1">Putative transcriptional regulator</fullName>
    </submittedName>
</protein>
<dbReference type="InterPro" id="IPR038475">
    <property type="entry name" value="RecG_C_sf"/>
</dbReference>
<sequence length="265" mass="30712">MRDNGAFYIRRGSTNDTMRKQEIISVISENLTLNSELCGIPNTDIRCLDEKIVNKYFTIQGIDINEKNRIQIMEDASIIFMDKERDKYMVTLGGLLVFSKTNNIYLPHNMIKITNRVNKLQSAFYIVQGDLIHILDRTEKILSNIIGSHYPIEALNQGIRNVIIYRDYSDFSREIEIVVDNNSIVITSPGILIRKKNAKSFDYIKRNMWIYEKLITLDNKGRFIKSGNGFNSIKKSFKNKGKVKFVNSMINDSFKIIYPGINKFK</sequence>
<reference evidence="1" key="1">
    <citation type="submission" date="2014-07" db="EMBL/GenBank/DDBJ databases">
        <title>Clostridium tyrobutyricum BAS7.</title>
        <authorList>
            <person name="Kim S."/>
            <person name="Choi O."/>
            <person name="Woo H.M."/>
            <person name="Sang B.-I."/>
            <person name="Um Y."/>
        </authorList>
    </citation>
    <scope>NUCLEOTIDE SEQUENCE</scope>
    <source>
        <strain evidence="1">BAS7</strain>
    </source>
</reference>
<dbReference type="PANTHER" id="PTHR30595:SF6">
    <property type="entry name" value="SCHLAFEN ALBA-2 DOMAIN-CONTAINING PROTEIN"/>
    <property type="match status" value="1"/>
</dbReference>
<accession>A0A0A7HFP5</accession>
<feature type="non-terminal residue" evidence="1">
    <location>
        <position position="1"/>
    </location>
</feature>
<proteinExistence type="predicted"/>
<organism evidence="1">
    <name type="scientific">Clostridium tyrobutyricum</name>
    <dbReference type="NCBI Taxonomy" id="1519"/>
    <lineage>
        <taxon>Bacteria</taxon>
        <taxon>Bacillati</taxon>
        <taxon>Bacillota</taxon>
        <taxon>Clostridia</taxon>
        <taxon>Eubacteriales</taxon>
        <taxon>Clostridiaceae</taxon>
        <taxon>Clostridium</taxon>
    </lineage>
</organism>
<evidence type="ECO:0000313" key="1">
    <source>
        <dbReference type="EMBL" id="AIZ03743.1"/>
    </source>
</evidence>
<dbReference type="PANTHER" id="PTHR30595">
    <property type="entry name" value="GLPR-RELATED TRANSCRIPTIONAL REPRESSOR"/>
    <property type="match status" value="1"/>
</dbReference>